<dbReference type="GO" id="GO:0009898">
    <property type="term" value="C:cytoplasmic side of plasma membrane"/>
    <property type="evidence" value="ECO:0007669"/>
    <property type="project" value="UniProtKB-ARBA"/>
</dbReference>
<reference evidence="10" key="3">
    <citation type="journal article" date="2014" name="Nature">
        <title>Elephant shark genome provides unique insights into gnathostome evolution.</title>
        <authorList>
            <consortium name="International Elephant Shark Genome Sequencing Consortium"/>
            <person name="Venkatesh B."/>
            <person name="Lee A.P."/>
            <person name="Ravi V."/>
            <person name="Maurya A.K."/>
            <person name="Lian M.M."/>
            <person name="Swann J.B."/>
            <person name="Ohta Y."/>
            <person name="Flajnik M.F."/>
            <person name="Sutoh Y."/>
            <person name="Kasahara M."/>
            <person name="Hoon S."/>
            <person name="Gangu V."/>
            <person name="Roy S.W."/>
            <person name="Irimia M."/>
            <person name="Korzh V."/>
            <person name="Kondrychyn I."/>
            <person name="Lim Z.W."/>
            <person name="Tay B.H."/>
            <person name="Tohari S."/>
            <person name="Kong K.W."/>
            <person name="Ho S."/>
            <person name="Lorente-Galdos B."/>
            <person name="Quilez J."/>
            <person name="Marques-Bonet T."/>
            <person name="Raney B.J."/>
            <person name="Ingham P.W."/>
            <person name="Tay A."/>
            <person name="Hillier L.W."/>
            <person name="Minx P."/>
            <person name="Boehm T."/>
            <person name="Wilson R.K."/>
            <person name="Brenner S."/>
            <person name="Warren W.C."/>
        </authorList>
    </citation>
    <scope>NUCLEOTIDE SEQUENCE [LARGE SCALE GENOMIC DNA]</scope>
</reference>
<evidence type="ECO:0000256" key="5">
    <source>
        <dbReference type="ARBA" id="ARBA00071670"/>
    </source>
</evidence>
<accession>A0A4W3JKP4</accession>
<keyword evidence="3" id="KW-0472">Membrane</keyword>
<keyword evidence="10" id="KW-1185">Reference proteome</keyword>
<dbReference type="Gene3D" id="6.10.250.2090">
    <property type="match status" value="1"/>
</dbReference>
<feature type="signal peptide" evidence="7">
    <location>
        <begin position="1"/>
        <end position="17"/>
    </location>
</feature>
<dbReference type="SUPFAM" id="SSF117892">
    <property type="entry name" value="Band 7/SPFH domain"/>
    <property type="match status" value="1"/>
</dbReference>
<evidence type="ECO:0000256" key="2">
    <source>
        <dbReference type="ARBA" id="ARBA00008164"/>
    </source>
</evidence>
<proteinExistence type="inferred from homology"/>
<comment type="subcellular location">
    <subcellularLocation>
        <location evidence="1">Membrane</location>
    </subcellularLocation>
</comment>
<dbReference type="InterPro" id="IPR001107">
    <property type="entry name" value="Band_7"/>
</dbReference>
<dbReference type="InterPro" id="IPR036013">
    <property type="entry name" value="Band_7/SPFH_dom_sf"/>
</dbReference>
<dbReference type="InterPro" id="IPR001972">
    <property type="entry name" value="Stomatin_HflK_fam"/>
</dbReference>
<dbReference type="FunCoup" id="A0A4W3JKP4">
    <property type="interactions" value="1"/>
</dbReference>
<feature type="compositionally biased region" description="Basic and acidic residues" evidence="6">
    <location>
        <begin position="269"/>
        <end position="280"/>
    </location>
</feature>
<feature type="chain" id="PRO_5021388446" description="Podocin" evidence="7">
    <location>
        <begin position="18"/>
        <end position="280"/>
    </location>
</feature>
<comment type="similarity">
    <text evidence="2">Belongs to the band 7/mec-2 family.</text>
</comment>
<dbReference type="InParanoid" id="A0A4W3JKP4"/>
<dbReference type="STRING" id="7868.ENSCMIP00000039941"/>
<dbReference type="AlphaFoldDB" id="A0A4W3JKP4"/>
<evidence type="ECO:0000256" key="3">
    <source>
        <dbReference type="ARBA" id="ARBA00023136"/>
    </source>
</evidence>
<dbReference type="InterPro" id="IPR043202">
    <property type="entry name" value="Band-7_stomatin-like"/>
</dbReference>
<dbReference type="Gene3D" id="3.30.479.30">
    <property type="entry name" value="Band 7 domain"/>
    <property type="match status" value="1"/>
</dbReference>
<comment type="function">
    <text evidence="4">Plays a role in the regulation of glomerular permeability, acting probably as a linker between the plasma membrane and the cytoskeleton.</text>
</comment>
<dbReference type="PANTHER" id="PTHR10264">
    <property type="entry name" value="BAND 7 PROTEIN-RELATED"/>
    <property type="match status" value="1"/>
</dbReference>
<keyword evidence="7" id="KW-0732">Signal</keyword>
<reference evidence="9" key="4">
    <citation type="submission" date="2025-08" db="UniProtKB">
        <authorList>
            <consortium name="Ensembl"/>
        </authorList>
    </citation>
    <scope>IDENTIFICATION</scope>
</reference>
<dbReference type="PRINTS" id="PR00721">
    <property type="entry name" value="STOMATIN"/>
</dbReference>
<evidence type="ECO:0000313" key="10">
    <source>
        <dbReference type="Proteomes" id="UP000314986"/>
    </source>
</evidence>
<evidence type="ECO:0000256" key="7">
    <source>
        <dbReference type="SAM" id="SignalP"/>
    </source>
</evidence>
<reference evidence="10" key="1">
    <citation type="journal article" date="2006" name="Science">
        <title>Ancient noncoding elements conserved in the human genome.</title>
        <authorList>
            <person name="Venkatesh B."/>
            <person name="Kirkness E.F."/>
            <person name="Loh Y.H."/>
            <person name="Halpern A.L."/>
            <person name="Lee A.P."/>
            <person name="Johnson J."/>
            <person name="Dandona N."/>
            <person name="Viswanathan L.D."/>
            <person name="Tay A."/>
            <person name="Venter J.C."/>
            <person name="Strausberg R.L."/>
            <person name="Brenner S."/>
        </authorList>
    </citation>
    <scope>NUCLEOTIDE SEQUENCE [LARGE SCALE GENOMIC DNA]</scope>
</reference>
<reference evidence="9" key="5">
    <citation type="submission" date="2025-09" db="UniProtKB">
        <authorList>
            <consortium name="Ensembl"/>
        </authorList>
    </citation>
    <scope>IDENTIFICATION</scope>
</reference>
<evidence type="ECO:0000313" key="9">
    <source>
        <dbReference type="Ensembl" id="ENSCMIP00000039941.1"/>
    </source>
</evidence>
<dbReference type="OMA" id="VNAICYY"/>
<feature type="region of interest" description="Disordered" evidence="6">
    <location>
        <begin position="250"/>
        <end position="280"/>
    </location>
</feature>
<reference evidence="10" key="2">
    <citation type="journal article" date="2007" name="PLoS Biol.">
        <title>Survey sequencing and comparative analysis of the elephant shark (Callorhinchus milii) genome.</title>
        <authorList>
            <person name="Venkatesh B."/>
            <person name="Kirkness E.F."/>
            <person name="Loh Y.H."/>
            <person name="Halpern A.L."/>
            <person name="Lee A.P."/>
            <person name="Johnson J."/>
            <person name="Dandona N."/>
            <person name="Viswanathan L.D."/>
            <person name="Tay A."/>
            <person name="Venter J.C."/>
            <person name="Strausberg R.L."/>
            <person name="Brenner S."/>
        </authorList>
    </citation>
    <scope>NUCLEOTIDE SEQUENCE [LARGE SCALE GENOMIC DNA]</scope>
</reference>
<dbReference type="GeneTree" id="ENSGT01030000234614"/>
<sequence length="280" mass="31087">MLLCALLLLVSFPVSIWFCIKIVQEYERAVIFRLGRLLPGRARGPGLFFLLPCLDTYRKVDLRVKTFEIPFHEVVSKDMVTAEVNAICYYRTENASLSLTSVVNPSSAVSLLTQTSIKRILAHWKFSEILLQRRHIGDEIKVALDATTCHWGIKVEQAEIKDIRLPAELQHSLAVEAEANRQAKVKVIAAEGEKQASEALKTAADILSVSPAAVQLRYLHTLHNLSTEKSPTVILPLPFDLFNILSSSPHKPLAASGAAADVQRPAEPQNKETKTDSQML</sequence>
<dbReference type="Proteomes" id="UP000314986">
    <property type="component" value="Unassembled WGS sequence"/>
</dbReference>
<protein>
    <recommendedName>
        <fullName evidence="5">Podocin</fullName>
    </recommendedName>
</protein>
<evidence type="ECO:0000256" key="6">
    <source>
        <dbReference type="SAM" id="MobiDB-lite"/>
    </source>
</evidence>
<dbReference type="FunFam" id="3.30.479.30:FF:000004">
    <property type="entry name" value="Putative membrane protease family, stomatin"/>
    <property type="match status" value="1"/>
</dbReference>
<evidence type="ECO:0000259" key="8">
    <source>
        <dbReference type="SMART" id="SM00244"/>
    </source>
</evidence>
<feature type="domain" description="Band 7" evidence="8">
    <location>
        <begin position="18"/>
        <end position="177"/>
    </location>
</feature>
<dbReference type="PANTHER" id="PTHR10264:SF127">
    <property type="entry name" value="PODOCIN"/>
    <property type="match status" value="1"/>
</dbReference>
<dbReference type="Pfam" id="PF01145">
    <property type="entry name" value="Band_7"/>
    <property type="match status" value="1"/>
</dbReference>
<name>A0A4W3JKP4_CALMI</name>
<organism evidence="9 10">
    <name type="scientific">Callorhinchus milii</name>
    <name type="common">Ghost shark</name>
    <dbReference type="NCBI Taxonomy" id="7868"/>
    <lineage>
        <taxon>Eukaryota</taxon>
        <taxon>Metazoa</taxon>
        <taxon>Chordata</taxon>
        <taxon>Craniata</taxon>
        <taxon>Vertebrata</taxon>
        <taxon>Chondrichthyes</taxon>
        <taxon>Holocephali</taxon>
        <taxon>Chimaeriformes</taxon>
        <taxon>Callorhinchidae</taxon>
        <taxon>Callorhinchus</taxon>
    </lineage>
</organism>
<dbReference type="Ensembl" id="ENSCMIT00000040512.1">
    <property type="protein sequence ID" value="ENSCMIP00000039941.1"/>
    <property type="gene ID" value="ENSCMIG00000016707.1"/>
</dbReference>
<dbReference type="SMART" id="SM00244">
    <property type="entry name" value="PHB"/>
    <property type="match status" value="1"/>
</dbReference>
<evidence type="ECO:0000256" key="1">
    <source>
        <dbReference type="ARBA" id="ARBA00004370"/>
    </source>
</evidence>
<gene>
    <name evidence="9" type="primary">LOC103180065</name>
</gene>
<evidence type="ECO:0000256" key="4">
    <source>
        <dbReference type="ARBA" id="ARBA00053394"/>
    </source>
</evidence>